<protein>
    <submittedName>
        <fullName evidence="3">DJ-1/PfpI/YhbO family deglycase/protease</fullName>
    </submittedName>
</protein>
<dbReference type="SUPFAM" id="SSF52317">
    <property type="entry name" value="Class I glutamine amidotransferase-like"/>
    <property type="match status" value="1"/>
</dbReference>
<dbReference type="PANTHER" id="PTHR42733:SF12">
    <property type="entry name" value="PROTEINASE"/>
    <property type="match status" value="1"/>
</dbReference>
<gene>
    <name evidence="3" type="ORF">NMN56_021810</name>
</gene>
<organism evidence="3 4">
    <name type="scientific">Streptomyces iconiensis</name>
    <dbReference type="NCBI Taxonomy" id="1384038"/>
    <lineage>
        <taxon>Bacteria</taxon>
        <taxon>Bacillati</taxon>
        <taxon>Actinomycetota</taxon>
        <taxon>Actinomycetes</taxon>
        <taxon>Kitasatosporales</taxon>
        <taxon>Streptomycetaceae</taxon>
        <taxon>Streptomyces</taxon>
    </lineage>
</organism>
<comment type="similarity">
    <text evidence="1">Belongs to the peptidase C56 family.</text>
</comment>
<dbReference type="InterPro" id="IPR029062">
    <property type="entry name" value="Class_I_gatase-like"/>
</dbReference>
<dbReference type="Proteomes" id="UP001214441">
    <property type="component" value="Unassembled WGS sequence"/>
</dbReference>
<evidence type="ECO:0000313" key="3">
    <source>
        <dbReference type="EMBL" id="MDJ1134550.1"/>
    </source>
</evidence>
<name>A0ABT6ZZR5_9ACTN</name>
<evidence type="ECO:0000256" key="1">
    <source>
        <dbReference type="ARBA" id="ARBA00008542"/>
    </source>
</evidence>
<evidence type="ECO:0000313" key="4">
    <source>
        <dbReference type="Proteomes" id="UP001214441"/>
    </source>
</evidence>
<dbReference type="PROSITE" id="PS51276">
    <property type="entry name" value="PEPTIDASE_C56_PFPI"/>
    <property type="match status" value="1"/>
</dbReference>
<dbReference type="Gene3D" id="3.40.50.880">
    <property type="match status" value="1"/>
</dbReference>
<dbReference type="EMBL" id="JANCPR020000021">
    <property type="protein sequence ID" value="MDJ1134550.1"/>
    <property type="molecule type" value="Genomic_DNA"/>
</dbReference>
<feature type="domain" description="DJ-1/PfpI" evidence="2">
    <location>
        <begin position="10"/>
        <end position="180"/>
    </location>
</feature>
<dbReference type="InterPro" id="IPR006286">
    <property type="entry name" value="C56_PfpI-like"/>
</dbReference>
<dbReference type="PANTHER" id="PTHR42733">
    <property type="entry name" value="DJ-1 PROTEIN"/>
    <property type="match status" value="1"/>
</dbReference>
<dbReference type="Pfam" id="PF01965">
    <property type="entry name" value="DJ-1_PfpI"/>
    <property type="match status" value="1"/>
</dbReference>
<sequence length="189" mass="19788">MADKNLTGRRVLALVSNYGVEQDELLVPMQHLRDSGADVDLAAVSADPVQTLVGDKDPGQSVEPTMTLAEADPAAYDLLLLPGGTLNADALRQQDTAVDIVRSFTSAGSPVAAICHGPWTLVEAAVVQGKSLTSYASLATDIRNAGGDWTDRSAVRDSSGGWTLITSRTPDDLDHFLQEIDATLTGAAA</sequence>
<dbReference type="InterPro" id="IPR002818">
    <property type="entry name" value="DJ-1/PfpI"/>
</dbReference>
<reference evidence="3 4" key="1">
    <citation type="submission" date="2023-05" db="EMBL/GenBank/DDBJ databases">
        <title>Streptantibioticus silvisoli sp. nov., acidotolerant actinomycetes 1 from pine litter.</title>
        <authorList>
            <person name="Swiecimska M."/>
            <person name="Golinska P."/>
            <person name="Sangal V."/>
            <person name="Wachnowicz B."/>
            <person name="Goodfellow M."/>
        </authorList>
    </citation>
    <scope>NUCLEOTIDE SEQUENCE [LARGE SCALE GENOMIC DNA]</scope>
    <source>
        <strain evidence="3 4">DSM 42109</strain>
    </source>
</reference>
<accession>A0ABT6ZZR5</accession>
<dbReference type="NCBIfam" id="TIGR01382">
    <property type="entry name" value="PfpI"/>
    <property type="match status" value="1"/>
</dbReference>
<keyword evidence="4" id="KW-1185">Reference proteome</keyword>
<dbReference type="RefSeq" id="WP_274042070.1">
    <property type="nucleotide sequence ID" value="NZ_JANCPR020000021.1"/>
</dbReference>
<proteinExistence type="inferred from homology"/>
<comment type="caution">
    <text evidence="3">The sequence shown here is derived from an EMBL/GenBank/DDBJ whole genome shotgun (WGS) entry which is preliminary data.</text>
</comment>
<evidence type="ECO:0000259" key="2">
    <source>
        <dbReference type="Pfam" id="PF01965"/>
    </source>
</evidence>